<accession>A0A8S1W6R0</accession>
<gene>
    <name evidence="1" type="ORF">POCTA_138.1.T0860050</name>
</gene>
<dbReference type="EMBL" id="CAJJDP010000085">
    <property type="protein sequence ID" value="CAD8185614.1"/>
    <property type="molecule type" value="Genomic_DNA"/>
</dbReference>
<protein>
    <submittedName>
        <fullName evidence="1">Uncharacterized protein</fullName>
    </submittedName>
</protein>
<proteinExistence type="predicted"/>
<evidence type="ECO:0000313" key="2">
    <source>
        <dbReference type="Proteomes" id="UP000683925"/>
    </source>
</evidence>
<evidence type="ECO:0000313" key="1">
    <source>
        <dbReference type="EMBL" id="CAD8185614.1"/>
    </source>
</evidence>
<dbReference type="Proteomes" id="UP000683925">
    <property type="component" value="Unassembled WGS sequence"/>
</dbReference>
<comment type="caution">
    <text evidence="1">The sequence shown here is derived from an EMBL/GenBank/DDBJ whole genome shotgun (WGS) entry which is preliminary data.</text>
</comment>
<reference evidence="1" key="1">
    <citation type="submission" date="2021-01" db="EMBL/GenBank/DDBJ databases">
        <authorList>
            <consortium name="Genoscope - CEA"/>
            <person name="William W."/>
        </authorList>
    </citation>
    <scope>NUCLEOTIDE SEQUENCE</scope>
</reference>
<name>A0A8S1W6R0_PAROT</name>
<organism evidence="1 2">
    <name type="scientific">Paramecium octaurelia</name>
    <dbReference type="NCBI Taxonomy" id="43137"/>
    <lineage>
        <taxon>Eukaryota</taxon>
        <taxon>Sar</taxon>
        <taxon>Alveolata</taxon>
        <taxon>Ciliophora</taxon>
        <taxon>Intramacronucleata</taxon>
        <taxon>Oligohymenophorea</taxon>
        <taxon>Peniculida</taxon>
        <taxon>Parameciidae</taxon>
        <taxon>Paramecium</taxon>
    </lineage>
</organism>
<keyword evidence="2" id="KW-1185">Reference proteome</keyword>
<dbReference type="AlphaFoldDB" id="A0A8S1W6R0"/>
<sequence>MSALKITEQIDQLYNGQIIIYNMFYISQVCQQRLRYKFNCYFNYRSIKTRKGVNLQIIKYFMSISTGDYISNNWLRIEKEKSKFRQVFVRNDQEEEIFNFICLLFIKRGLKILSYTSEFIISHSSNIFSMPELRCILVILMKPYQLFRLFYFQIRVLIVSGVEKIVSKINKEINRLKQLDIKKIVCSCLEQSFKMIFINLYMLDY</sequence>